<dbReference type="Proteomes" id="UP000678237">
    <property type="component" value="Unassembled WGS sequence"/>
</dbReference>
<proteinExistence type="predicted"/>
<dbReference type="Proteomes" id="UP000564964">
    <property type="component" value="Unassembled WGS sequence"/>
</dbReference>
<dbReference type="AlphaFoldDB" id="A0A7J4JFP1"/>
<evidence type="ECO:0000313" key="1">
    <source>
        <dbReference type="EMBL" id="HIH16124.1"/>
    </source>
</evidence>
<reference evidence="2" key="2">
    <citation type="submission" date="2021-03" db="EMBL/GenBank/DDBJ databases">
        <authorList>
            <person name="Jaffe A."/>
        </authorList>
    </citation>
    <scope>NUCLEOTIDE SEQUENCE</scope>
    <source>
        <strain evidence="2">RIFCSPLOWO2_01_FULL_58_19</strain>
    </source>
</reference>
<accession>A0A7J4JFP1</accession>
<name>A0A7J4JFP1_9ARCH</name>
<evidence type="ECO:0008006" key="4">
    <source>
        <dbReference type="Google" id="ProtNLM"/>
    </source>
</evidence>
<reference evidence="2" key="3">
    <citation type="submission" date="2021-05" db="EMBL/GenBank/DDBJ databases">
        <title>Protein family content uncovers lineage relationships and bacterial pathway maintenance mechanisms in DPANN archaea.</title>
        <authorList>
            <person name="Castelle C.J."/>
            <person name="Meheust R."/>
            <person name="Jaffe A.L."/>
            <person name="Seitz K."/>
            <person name="Gong X."/>
            <person name="Baker B.J."/>
            <person name="Banfield J.F."/>
        </authorList>
    </citation>
    <scope>NUCLEOTIDE SEQUENCE</scope>
    <source>
        <strain evidence="2">RIFCSPLOWO2_01_FULL_58_19</strain>
    </source>
</reference>
<gene>
    <name evidence="1" type="ORF">HA252_01835</name>
    <name evidence="2" type="ORF">J4203_07720</name>
</gene>
<comment type="caution">
    <text evidence="1">The sequence shown here is derived from an EMBL/GenBank/DDBJ whole genome shotgun (WGS) entry which is preliminary data.</text>
</comment>
<reference evidence="1" key="1">
    <citation type="journal article" date="2020" name="bioRxiv">
        <title>A rank-normalized archaeal taxonomy based on genome phylogeny resolves widespread incomplete and uneven classifications.</title>
        <authorList>
            <person name="Rinke C."/>
            <person name="Chuvochina M."/>
            <person name="Mussig A.J."/>
            <person name="Chaumeil P.-A."/>
            <person name="Waite D.W."/>
            <person name="Whitman W.B."/>
            <person name="Parks D.H."/>
            <person name="Hugenholtz P."/>
        </authorList>
    </citation>
    <scope>NUCLEOTIDE SEQUENCE</scope>
    <source>
        <strain evidence="1">UBA10219</strain>
    </source>
</reference>
<organism evidence="1 3">
    <name type="scientific">Candidatus Iainarchaeum sp</name>
    <dbReference type="NCBI Taxonomy" id="3101447"/>
    <lineage>
        <taxon>Archaea</taxon>
        <taxon>Candidatus Iainarchaeota</taxon>
        <taxon>Candidatus Iainarchaeia</taxon>
        <taxon>Candidatus Iainarchaeales</taxon>
        <taxon>Candidatus Iainarchaeaceae</taxon>
        <taxon>Candidatus Iainarchaeum</taxon>
    </lineage>
</organism>
<evidence type="ECO:0000313" key="2">
    <source>
        <dbReference type="EMBL" id="MBS3063724.1"/>
    </source>
</evidence>
<evidence type="ECO:0000313" key="3">
    <source>
        <dbReference type="Proteomes" id="UP000564964"/>
    </source>
</evidence>
<sequence>MGTITLNLPKETEEKFRKAVALKFGRGKGSLGKAATEALETWSEQEGNSDVAKMLELMERGFYLGKRLYKTRAELHER</sequence>
<dbReference type="EMBL" id="JAGVWE010000007">
    <property type="protein sequence ID" value="MBS3063724.1"/>
    <property type="molecule type" value="Genomic_DNA"/>
</dbReference>
<protein>
    <recommendedName>
        <fullName evidence="4">XACb0070 ribbon-helix-helix domain-containing protein</fullName>
    </recommendedName>
</protein>
<dbReference type="EMBL" id="DUGH01000041">
    <property type="protein sequence ID" value="HIH16124.1"/>
    <property type="molecule type" value="Genomic_DNA"/>
</dbReference>